<evidence type="ECO:0000313" key="3">
    <source>
        <dbReference type="Proteomes" id="UP001529510"/>
    </source>
</evidence>
<feature type="coiled-coil region" evidence="1">
    <location>
        <begin position="40"/>
        <end position="134"/>
    </location>
</feature>
<dbReference type="EMBL" id="JAMKFB020000023">
    <property type="protein sequence ID" value="KAL0158392.1"/>
    <property type="molecule type" value="Genomic_DNA"/>
</dbReference>
<feature type="non-terminal residue" evidence="2">
    <location>
        <position position="1"/>
    </location>
</feature>
<protein>
    <submittedName>
        <fullName evidence="2">Uncharacterized protein</fullName>
    </submittedName>
</protein>
<accession>A0ABD0N9Y3</accession>
<evidence type="ECO:0000256" key="1">
    <source>
        <dbReference type="SAM" id="Coils"/>
    </source>
</evidence>
<keyword evidence="3" id="KW-1185">Reference proteome</keyword>
<reference evidence="2 3" key="1">
    <citation type="submission" date="2024-05" db="EMBL/GenBank/DDBJ databases">
        <title>Genome sequencing and assembly of Indian major carp, Cirrhinus mrigala (Hamilton, 1822).</title>
        <authorList>
            <person name="Mohindra V."/>
            <person name="Chowdhury L.M."/>
            <person name="Lal K."/>
            <person name="Jena J.K."/>
        </authorList>
    </citation>
    <scope>NUCLEOTIDE SEQUENCE [LARGE SCALE GENOMIC DNA]</scope>
    <source>
        <strain evidence="2">CM1030</strain>
        <tissue evidence="2">Blood</tissue>
    </source>
</reference>
<evidence type="ECO:0000313" key="2">
    <source>
        <dbReference type="EMBL" id="KAL0158392.1"/>
    </source>
</evidence>
<dbReference type="AlphaFoldDB" id="A0ABD0N9Y3"/>
<comment type="caution">
    <text evidence="2">The sequence shown here is derived from an EMBL/GenBank/DDBJ whole genome shotgun (WGS) entry which is preliminary data.</text>
</comment>
<name>A0ABD0N9Y3_CIRMR</name>
<proteinExistence type="predicted"/>
<dbReference type="Proteomes" id="UP001529510">
    <property type="component" value="Unassembled WGS sequence"/>
</dbReference>
<gene>
    <name evidence="2" type="ORF">M9458_046468</name>
</gene>
<keyword evidence="1" id="KW-0175">Coiled coil</keyword>
<organism evidence="2 3">
    <name type="scientific">Cirrhinus mrigala</name>
    <name type="common">Mrigala</name>
    <dbReference type="NCBI Taxonomy" id="683832"/>
    <lineage>
        <taxon>Eukaryota</taxon>
        <taxon>Metazoa</taxon>
        <taxon>Chordata</taxon>
        <taxon>Craniata</taxon>
        <taxon>Vertebrata</taxon>
        <taxon>Euteleostomi</taxon>
        <taxon>Actinopterygii</taxon>
        <taxon>Neopterygii</taxon>
        <taxon>Teleostei</taxon>
        <taxon>Ostariophysi</taxon>
        <taxon>Cypriniformes</taxon>
        <taxon>Cyprinidae</taxon>
        <taxon>Labeoninae</taxon>
        <taxon>Labeonini</taxon>
        <taxon>Cirrhinus</taxon>
    </lineage>
</organism>
<sequence length="146" mass="16785">VDNKILNLDSNLMDVMMRLANLSHGVDLLKNKTEQNREMAKVAKAQSDNATQEAAGLQEEMANAENLYKELKEKVDAVGEEMKKEAEELLNKATMGMETLRKLEKKLNKNEQKLLQQRNELVDLERNVTEIKEHIRLKVMGYNNCQ</sequence>